<protein>
    <submittedName>
        <fullName evidence="3">Uncharacterized protein</fullName>
    </submittedName>
</protein>
<organism evidence="3 4">
    <name type="scientific">Zopfia rhizophila CBS 207.26</name>
    <dbReference type="NCBI Taxonomy" id="1314779"/>
    <lineage>
        <taxon>Eukaryota</taxon>
        <taxon>Fungi</taxon>
        <taxon>Dikarya</taxon>
        <taxon>Ascomycota</taxon>
        <taxon>Pezizomycotina</taxon>
        <taxon>Dothideomycetes</taxon>
        <taxon>Dothideomycetes incertae sedis</taxon>
        <taxon>Zopfiaceae</taxon>
        <taxon>Zopfia</taxon>
    </lineage>
</organism>
<keyword evidence="4" id="KW-1185">Reference proteome</keyword>
<evidence type="ECO:0000256" key="1">
    <source>
        <dbReference type="SAM" id="MobiDB-lite"/>
    </source>
</evidence>
<reference evidence="3" key="1">
    <citation type="journal article" date="2020" name="Stud. Mycol.">
        <title>101 Dothideomycetes genomes: a test case for predicting lifestyles and emergence of pathogens.</title>
        <authorList>
            <person name="Haridas S."/>
            <person name="Albert R."/>
            <person name="Binder M."/>
            <person name="Bloem J."/>
            <person name="Labutti K."/>
            <person name="Salamov A."/>
            <person name="Andreopoulos B."/>
            <person name="Baker S."/>
            <person name="Barry K."/>
            <person name="Bills G."/>
            <person name="Bluhm B."/>
            <person name="Cannon C."/>
            <person name="Castanera R."/>
            <person name="Culley D."/>
            <person name="Daum C."/>
            <person name="Ezra D."/>
            <person name="Gonzalez J."/>
            <person name="Henrissat B."/>
            <person name="Kuo A."/>
            <person name="Liang C."/>
            <person name="Lipzen A."/>
            <person name="Lutzoni F."/>
            <person name="Magnuson J."/>
            <person name="Mondo S."/>
            <person name="Nolan M."/>
            <person name="Ohm R."/>
            <person name="Pangilinan J."/>
            <person name="Park H.-J."/>
            <person name="Ramirez L."/>
            <person name="Alfaro M."/>
            <person name="Sun H."/>
            <person name="Tritt A."/>
            <person name="Yoshinaga Y."/>
            <person name="Zwiers L.-H."/>
            <person name="Turgeon B."/>
            <person name="Goodwin S."/>
            <person name="Spatafora J."/>
            <person name="Crous P."/>
            <person name="Grigoriev I."/>
        </authorList>
    </citation>
    <scope>NUCLEOTIDE SEQUENCE</scope>
    <source>
        <strain evidence="3">CBS 207.26</strain>
    </source>
</reference>
<dbReference type="CDD" id="cd22997">
    <property type="entry name" value="GT_LH"/>
    <property type="match status" value="1"/>
</dbReference>
<dbReference type="OrthoDB" id="422736at2759"/>
<dbReference type="Proteomes" id="UP000800200">
    <property type="component" value="Unassembled WGS sequence"/>
</dbReference>
<feature type="region of interest" description="Disordered" evidence="1">
    <location>
        <begin position="576"/>
        <end position="636"/>
    </location>
</feature>
<feature type="chain" id="PRO_5025566311" evidence="2">
    <location>
        <begin position="27"/>
        <end position="653"/>
    </location>
</feature>
<name>A0A6A6ESW8_9PEZI</name>
<dbReference type="AlphaFoldDB" id="A0A6A6ESW8"/>
<proteinExistence type="predicted"/>
<dbReference type="EMBL" id="ML994613">
    <property type="protein sequence ID" value="KAF2193818.1"/>
    <property type="molecule type" value="Genomic_DNA"/>
</dbReference>
<sequence length="653" mass="73693">MSRRGRTLIVSAVFVLCLLGLMGARSSESLSSSYKSFSSSYHLPSWRPHFPGLPFMVSSPLKPSNLTLELESGERQKVPSHLTKTTPNFHLLMPALSENIDFCKTTLSAMLLNYPPPTMVNFFQTFQSEEEREKAKLQGILGYLKDGKLVNDEDLVLIVDGYDVWFQLPSEVMIRQYQTLLSDANKRLMEKYGVLRSESVQRFNQTIVFGAEKGCVADDLACRYAPESMLPDNIYGSDSGKEKALTPAKHLNAGTIMGPAKDLRALFKAAVTKFEEGASYAKTSQSVMATIFGEQQLARDTERKSSKTAGSKWLNWLDVQLGKSTSDSTANGTLQEGQQYEFSVGLDYTHTLFQPFTDAAKDELAALPHDNSTDLSKYHHPNTPTPPLSIPSALEGATPPFYTLDPSHGPSPNEKPAFIEPLAHQKDLDELPPAARSWANLKLIQNTYTGAIPALLHLNIPLPLVSRRLKKHKRRIPDVKEHQAPRADLKWENLWYAGYERALLRKYLRQPQSPTGFHAAAVGGDRLWDQRGGRGGIWTAKEQLWMPWGEVDGVCGTVDQIHEIFGDGKGVWLHEHEQDAEQERRKQEKEFRKKTEEKKKKNEEQRQKEEVERKKVELEEAKQKEEAREGMEQEAARRMKVYSEIVGNKAPER</sequence>
<gene>
    <name evidence="3" type="ORF">K469DRAFT_712651</name>
</gene>
<evidence type="ECO:0000256" key="2">
    <source>
        <dbReference type="SAM" id="SignalP"/>
    </source>
</evidence>
<dbReference type="PANTHER" id="PTHR36587">
    <property type="entry name" value="EXPRESSION SITE-ASSOCIATED GENE 3 (ESAG3)-LIKE PROTEIN"/>
    <property type="match status" value="1"/>
</dbReference>
<dbReference type="PANTHER" id="PTHR36587:SF2">
    <property type="entry name" value="EXPRESSION SITE-ASSOCIATED GENE 3 (ESAG3)-LIKE PROTEIN"/>
    <property type="match status" value="1"/>
</dbReference>
<evidence type="ECO:0000313" key="4">
    <source>
        <dbReference type="Proteomes" id="UP000800200"/>
    </source>
</evidence>
<keyword evidence="2" id="KW-0732">Signal</keyword>
<evidence type="ECO:0000313" key="3">
    <source>
        <dbReference type="EMBL" id="KAF2193818.1"/>
    </source>
</evidence>
<accession>A0A6A6ESW8</accession>
<feature type="signal peptide" evidence="2">
    <location>
        <begin position="1"/>
        <end position="26"/>
    </location>
</feature>